<dbReference type="EMBL" id="ANIK01000012">
    <property type="protein sequence ID" value="EMJ97036.1"/>
    <property type="molecule type" value="Genomic_DNA"/>
</dbReference>
<comment type="caution">
    <text evidence="2">The sequence shown here is derived from an EMBL/GenBank/DDBJ whole genome shotgun (WGS) entry which is preliminary data.</text>
</comment>
<name>M6D2X3_9LEPT</name>
<proteinExistence type="predicted"/>
<keyword evidence="1" id="KW-0732">Signal</keyword>
<reference evidence="2 3" key="1">
    <citation type="submission" date="2013-01" db="EMBL/GenBank/DDBJ databases">
        <authorList>
            <person name="Harkins D.M."/>
            <person name="Durkin A.S."/>
            <person name="Brinkac L.M."/>
            <person name="Haft D.H."/>
            <person name="Selengut J.D."/>
            <person name="Sanka R."/>
            <person name="DePew J."/>
            <person name="Purushe J."/>
            <person name="Galloway R.L."/>
            <person name="Vinetz J.M."/>
            <person name="Sutton G.G."/>
            <person name="Nierman W.C."/>
            <person name="Fouts D.E."/>
        </authorList>
    </citation>
    <scope>NUCLEOTIDE SEQUENCE [LARGE SCALE GENOMIC DNA]</scope>
    <source>
        <strain evidence="2 3">79601</strain>
    </source>
</reference>
<feature type="signal peptide" evidence="1">
    <location>
        <begin position="1"/>
        <end position="26"/>
    </location>
</feature>
<dbReference type="PATRIC" id="fig|1218565.3.peg.705"/>
<evidence type="ECO:0000256" key="1">
    <source>
        <dbReference type="SAM" id="SignalP"/>
    </source>
</evidence>
<dbReference type="NCBIfam" id="NF047702">
    <property type="entry name" value="LIC10965_fam"/>
    <property type="match status" value="1"/>
</dbReference>
<protein>
    <submittedName>
        <fullName evidence="2">Uncharacterized protein</fullName>
    </submittedName>
</protein>
<feature type="chain" id="PRO_5004076575" evidence="1">
    <location>
        <begin position="27"/>
        <end position="110"/>
    </location>
</feature>
<gene>
    <name evidence="2" type="ORF">LEP1GSC194_4003</name>
</gene>
<sequence>MIVKGLKSGFLALLLVLFAGSGFHTHSEKEFQTFSEPSYSAHQDSKQTPVCPICQFQIETRSAWNPGFLTGNSLPLLQIENRISSEIFIRPFDFFQIQLGRAPPFLLPLS</sequence>
<dbReference type="OrthoDB" id="344694at2"/>
<dbReference type="RefSeq" id="WP_020772233.1">
    <property type="nucleotide sequence ID" value="NZ_ANIK01000012.1"/>
</dbReference>
<evidence type="ECO:0000313" key="2">
    <source>
        <dbReference type="EMBL" id="EMJ97036.1"/>
    </source>
</evidence>
<dbReference type="Proteomes" id="UP000011988">
    <property type="component" value="Unassembled WGS sequence"/>
</dbReference>
<accession>M6D2X3</accession>
<evidence type="ECO:0000313" key="3">
    <source>
        <dbReference type="Proteomes" id="UP000011988"/>
    </source>
</evidence>
<dbReference type="AlphaFoldDB" id="M6D2X3"/>
<organism evidence="2 3">
    <name type="scientific">Leptospira alstonii serovar Sichuan str. 79601</name>
    <dbReference type="NCBI Taxonomy" id="1218565"/>
    <lineage>
        <taxon>Bacteria</taxon>
        <taxon>Pseudomonadati</taxon>
        <taxon>Spirochaetota</taxon>
        <taxon>Spirochaetia</taxon>
        <taxon>Leptospirales</taxon>
        <taxon>Leptospiraceae</taxon>
        <taxon>Leptospira</taxon>
    </lineage>
</organism>